<feature type="transmembrane region" description="Helical" evidence="6">
    <location>
        <begin position="21"/>
        <end position="43"/>
    </location>
</feature>
<keyword evidence="9" id="KW-1185">Reference proteome</keyword>
<reference evidence="8 9" key="1">
    <citation type="submission" date="2017-12" db="EMBL/GenBank/DDBJ databases">
        <title>Genomes of bacteria within cyanobacterial aggregates.</title>
        <authorList>
            <person name="Cai H."/>
        </authorList>
    </citation>
    <scope>NUCLEOTIDE SEQUENCE [LARGE SCALE GENOMIC DNA]</scope>
    <source>
        <strain evidence="8 9">TH16</strain>
        <plasmid evidence="8 9">unnamed1</plasmid>
    </source>
</reference>
<dbReference type="AlphaFoldDB" id="A0A2K9NJN2"/>
<name>A0A2K9NJN2_9PROT</name>
<gene>
    <name evidence="8" type="ORF">C0V82_23235</name>
</gene>
<dbReference type="GO" id="GO:0005886">
    <property type="term" value="C:plasma membrane"/>
    <property type="evidence" value="ECO:0007669"/>
    <property type="project" value="UniProtKB-SubCell"/>
</dbReference>
<evidence type="ECO:0000256" key="4">
    <source>
        <dbReference type="ARBA" id="ARBA00022989"/>
    </source>
</evidence>
<evidence type="ECO:0000256" key="1">
    <source>
        <dbReference type="ARBA" id="ARBA00004651"/>
    </source>
</evidence>
<protein>
    <recommendedName>
        <fullName evidence="7">ABC3 transporter permease C-terminal domain-containing protein</fullName>
    </recommendedName>
</protein>
<dbReference type="KEGG" id="ncb:C0V82_23235"/>
<dbReference type="InterPro" id="IPR050250">
    <property type="entry name" value="Macrolide_Exporter_MacB"/>
</dbReference>
<evidence type="ECO:0000259" key="7">
    <source>
        <dbReference type="Pfam" id="PF02687"/>
    </source>
</evidence>
<evidence type="ECO:0000256" key="5">
    <source>
        <dbReference type="ARBA" id="ARBA00023136"/>
    </source>
</evidence>
<dbReference type="OrthoDB" id="127188at2"/>
<organism evidence="8 9">
    <name type="scientific">Niveispirillum cyanobacteriorum</name>
    <dbReference type="NCBI Taxonomy" id="1612173"/>
    <lineage>
        <taxon>Bacteria</taxon>
        <taxon>Pseudomonadati</taxon>
        <taxon>Pseudomonadota</taxon>
        <taxon>Alphaproteobacteria</taxon>
        <taxon>Rhodospirillales</taxon>
        <taxon>Azospirillaceae</taxon>
        <taxon>Niveispirillum</taxon>
    </lineage>
</organism>
<evidence type="ECO:0000313" key="9">
    <source>
        <dbReference type="Proteomes" id="UP000234752"/>
    </source>
</evidence>
<sequence length="809" mass="85935">MPMIFNWLVIAGRTLVRERSVAALNAAGLTLGFLTCIMIAAYLRAEIGFDRVWPQVDRIIRVGFDFPVTGQKSYSTQTSSALLAPMMQAELPGLDVVARLRPSRVVAKVDDRIFAEVLAFADPEAFSLFTLPVLAGDPVLALAEPNRLVLTVSTARRLLGTGELAPDAIVTIDGVPMQIGAIVGDWPRSSFLDLGMFASWSSAPNPALRDGERDNWFNLGTHSFARLNDGQSPSDIEPALADLLERHVPTGQRPDNVRNVAEFAKARVDRLSSIHLSETGNAGLGVRPPGSMIAVTAFAVTGLVVLVMAGLNFAMLTAALAGRRRKEAAVRRVLGGTSQNLLFQFLLEGILMSVAALILALAVAELIMPSLGAALGRDLSLSELMSPTGVAVMFVSSLVVGVIGGIVPATSLASTAPASALRSNGSGKAPGQRWSVLICLQFAIGIGLGIAAMVVQLQTHHLQTLAPGYNANGLVILSGLEKPVAKQAWTVLRQSLLSYPGILDVTSSSTVPGVTTQATTAIRPTQQPDVPAVDVKLMQVADRFVETYGVALLAGRSLEESRDANSDAVILNRSAVLALGLRHPQEALGVQVSTVAGHRATYVVVGIIEDMQMRPGREAANPAMLVLNSDAGNFVTVRVADNRVAEALASIDATWVRLVPDLPIRRSHLSDQLMLLHGSEAVQAKVLTIFAGLAIIVACLGLLGISGLAARRRSPEIALRKVLGATGNDILRLMLWDMLRPILLSAAIACPLSWLAMDWWLAGFASRITLEPALFMFAVTGAVILALLTALYYGARASLVRPAIMLRTD</sequence>
<dbReference type="GO" id="GO:0022857">
    <property type="term" value="F:transmembrane transporter activity"/>
    <property type="evidence" value="ECO:0007669"/>
    <property type="project" value="TreeGrafter"/>
</dbReference>
<feature type="domain" description="ABC3 transporter permease C-terminal" evidence="7">
    <location>
        <begin position="689"/>
        <end position="797"/>
    </location>
</feature>
<feature type="transmembrane region" description="Helical" evidence="6">
    <location>
        <begin position="388"/>
        <end position="413"/>
    </location>
</feature>
<dbReference type="InterPro" id="IPR003838">
    <property type="entry name" value="ABC3_permease_C"/>
</dbReference>
<dbReference type="PANTHER" id="PTHR30572">
    <property type="entry name" value="MEMBRANE COMPONENT OF TRANSPORTER-RELATED"/>
    <property type="match status" value="1"/>
</dbReference>
<evidence type="ECO:0000256" key="6">
    <source>
        <dbReference type="SAM" id="Phobius"/>
    </source>
</evidence>
<feature type="transmembrane region" description="Helical" evidence="6">
    <location>
        <begin position="434"/>
        <end position="455"/>
    </location>
</feature>
<keyword evidence="8" id="KW-0614">Plasmid</keyword>
<feature type="transmembrane region" description="Helical" evidence="6">
    <location>
        <begin position="292"/>
        <end position="320"/>
    </location>
</feature>
<feature type="transmembrane region" description="Helical" evidence="6">
    <location>
        <begin position="686"/>
        <end position="710"/>
    </location>
</feature>
<proteinExistence type="predicted"/>
<dbReference type="Proteomes" id="UP000234752">
    <property type="component" value="Plasmid unnamed1"/>
</dbReference>
<dbReference type="Pfam" id="PF02687">
    <property type="entry name" value="FtsX"/>
    <property type="match status" value="2"/>
</dbReference>
<geneLocation type="plasmid" evidence="8 9">
    <name>unnamed1</name>
</geneLocation>
<keyword evidence="2" id="KW-1003">Cell membrane</keyword>
<accession>A0A2K9NJN2</accession>
<feature type="transmembrane region" description="Helical" evidence="6">
    <location>
        <begin position="341"/>
        <end position="368"/>
    </location>
</feature>
<feature type="transmembrane region" description="Helical" evidence="6">
    <location>
        <begin position="742"/>
        <end position="762"/>
    </location>
</feature>
<keyword evidence="4 6" id="KW-1133">Transmembrane helix</keyword>
<dbReference type="RefSeq" id="WP_102114805.1">
    <property type="nucleotide sequence ID" value="NZ_BMGN01000001.1"/>
</dbReference>
<comment type="subcellular location">
    <subcellularLocation>
        <location evidence="1">Cell membrane</location>
        <topology evidence="1">Multi-pass membrane protein</topology>
    </subcellularLocation>
</comment>
<keyword evidence="5 6" id="KW-0472">Membrane</keyword>
<feature type="transmembrane region" description="Helical" evidence="6">
    <location>
        <begin position="774"/>
        <end position="795"/>
    </location>
</feature>
<dbReference type="EMBL" id="CP025613">
    <property type="protein sequence ID" value="AUN33289.1"/>
    <property type="molecule type" value="Genomic_DNA"/>
</dbReference>
<evidence type="ECO:0000313" key="8">
    <source>
        <dbReference type="EMBL" id="AUN33289.1"/>
    </source>
</evidence>
<evidence type="ECO:0000256" key="2">
    <source>
        <dbReference type="ARBA" id="ARBA00022475"/>
    </source>
</evidence>
<keyword evidence="3 6" id="KW-0812">Transmembrane</keyword>
<evidence type="ECO:0000256" key="3">
    <source>
        <dbReference type="ARBA" id="ARBA00022692"/>
    </source>
</evidence>
<dbReference type="PANTHER" id="PTHR30572:SF18">
    <property type="entry name" value="ABC-TYPE MACROLIDE FAMILY EXPORT SYSTEM PERMEASE COMPONENT 2"/>
    <property type="match status" value="1"/>
</dbReference>
<feature type="domain" description="ABC3 transporter permease C-terminal" evidence="7">
    <location>
        <begin position="301"/>
        <end position="422"/>
    </location>
</feature>